<protein>
    <submittedName>
        <fullName evidence="1">8143_t:CDS:1</fullName>
    </submittedName>
</protein>
<accession>A0ACA9NIR2</accession>
<sequence>MMSDNTNFKFEFNQIQQQVLMTGNTVTIDNIDNRHVTEKHLREDEMKTMVDVTLLKQLPCEFEIPKTKRPRKVPPMNLQQEAIIDAELTISDKFQETNTEKARKANSLNYSDTISTSDHRKAKTFDEYVSSGVNIQDKSDDIAELSEDLEDENDEEIKFNLDDISRELQHEPVVKKAEREGLDYKNIYELLALSSIIVLIWLNPYPNLFTKREWTEVIKTSLYNIKNSPLSKEISTSLHEAICNNFISNDVYMIGGKTKLSRDVACSFND</sequence>
<feature type="non-terminal residue" evidence="1">
    <location>
        <position position="270"/>
    </location>
</feature>
<evidence type="ECO:0000313" key="1">
    <source>
        <dbReference type="EMBL" id="CAG8660059.1"/>
    </source>
</evidence>
<organism evidence="1 2">
    <name type="scientific">Cetraspora pellucida</name>
    <dbReference type="NCBI Taxonomy" id="1433469"/>
    <lineage>
        <taxon>Eukaryota</taxon>
        <taxon>Fungi</taxon>
        <taxon>Fungi incertae sedis</taxon>
        <taxon>Mucoromycota</taxon>
        <taxon>Glomeromycotina</taxon>
        <taxon>Glomeromycetes</taxon>
        <taxon>Diversisporales</taxon>
        <taxon>Gigasporaceae</taxon>
        <taxon>Cetraspora</taxon>
    </lineage>
</organism>
<keyword evidence="2" id="KW-1185">Reference proteome</keyword>
<proteinExistence type="predicted"/>
<dbReference type="Proteomes" id="UP000789366">
    <property type="component" value="Unassembled WGS sequence"/>
</dbReference>
<name>A0ACA9NIR2_9GLOM</name>
<dbReference type="EMBL" id="CAJVPW010015215">
    <property type="protein sequence ID" value="CAG8660059.1"/>
    <property type="molecule type" value="Genomic_DNA"/>
</dbReference>
<comment type="caution">
    <text evidence="1">The sequence shown here is derived from an EMBL/GenBank/DDBJ whole genome shotgun (WGS) entry which is preliminary data.</text>
</comment>
<evidence type="ECO:0000313" key="2">
    <source>
        <dbReference type="Proteomes" id="UP000789366"/>
    </source>
</evidence>
<gene>
    <name evidence="1" type="ORF">SPELUC_LOCUS9237</name>
</gene>
<reference evidence="1" key="1">
    <citation type="submission" date="2021-06" db="EMBL/GenBank/DDBJ databases">
        <authorList>
            <person name="Kallberg Y."/>
            <person name="Tangrot J."/>
            <person name="Rosling A."/>
        </authorList>
    </citation>
    <scope>NUCLEOTIDE SEQUENCE</scope>
    <source>
        <strain evidence="1">28 12/20/2015</strain>
    </source>
</reference>